<dbReference type="InterPro" id="IPR002401">
    <property type="entry name" value="Cyt_P450_E_grp-I"/>
</dbReference>
<feature type="region of interest" description="Disordered" evidence="14">
    <location>
        <begin position="245"/>
        <end position="274"/>
    </location>
</feature>
<dbReference type="SUPFAM" id="SSF48264">
    <property type="entry name" value="Cytochrome P450"/>
    <property type="match status" value="1"/>
</dbReference>
<feature type="compositionally biased region" description="Polar residues" evidence="14">
    <location>
        <begin position="259"/>
        <end position="271"/>
    </location>
</feature>
<keyword evidence="9" id="KW-0560">Oxidoreductase</keyword>
<evidence type="ECO:0000313" key="15">
    <source>
        <dbReference type="EMBL" id="CAD7623228.1"/>
    </source>
</evidence>
<keyword evidence="11" id="KW-0503">Monooxygenase</keyword>
<dbReference type="PANTHER" id="PTHR24302">
    <property type="entry name" value="CYTOCHROME P450 FAMILY 3"/>
    <property type="match status" value="1"/>
</dbReference>
<keyword evidence="7" id="KW-0256">Endoplasmic reticulum</keyword>
<dbReference type="Gene3D" id="1.10.630.10">
    <property type="entry name" value="Cytochrome P450"/>
    <property type="match status" value="1"/>
</dbReference>
<dbReference type="GO" id="GO:0016705">
    <property type="term" value="F:oxidoreductase activity, acting on paired donors, with incorporation or reduction of molecular oxygen"/>
    <property type="evidence" value="ECO:0007669"/>
    <property type="project" value="InterPro"/>
</dbReference>
<dbReference type="InterPro" id="IPR036396">
    <property type="entry name" value="Cyt_P450_sf"/>
</dbReference>
<comment type="cofactor">
    <cofactor evidence="1 13">
        <name>heme</name>
        <dbReference type="ChEBI" id="CHEBI:30413"/>
    </cofactor>
</comment>
<evidence type="ECO:0000256" key="10">
    <source>
        <dbReference type="ARBA" id="ARBA00023004"/>
    </source>
</evidence>
<dbReference type="Pfam" id="PF00067">
    <property type="entry name" value="p450"/>
    <property type="match status" value="1"/>
</dbReference>
<feature type="non-terminal residue" evidence="15">
    <location>
        <position position="488"/>
    </location>
</feature>
<evidence type="ECO:0008006" key="17">
    <source>
        <dbReference type="Google" id="ProtNLM"/>
    </source>
</evidence>
<dbReference type="FunFam" id="1.10.630.10:FF:000042">
    <property type="entry name" value="Cytochrome P450"/>
    <property type="match status" value="1"/>
</dbReference>
<dbReference type="GO" id="GO:0008395">
    <property type="term" value="F:steroid hydroxylase activity"/>
    <property type="evidence" value="ECO:0007669"/>
    <property type="project" value="TreeGrafter"/>
</dbReference>
<dbReference type="EMBL" id="OC856115">
    <property type="protein sequence ID" value="CAD7623228.1"/>
    <property type="molecule type" value="Genomic_DNA"/>
</dbReference>
<evidence type="ECO:0000256" key="14">
    <source>
        <dbReference type="SAM" id="MobiDB-lite"/>
    </source>
</evidence>
<gene>
    <name evidence="15" type="ORF">OSB1V03_LOCUS3685</name>
</gene>
<keyword evidence="16" id="KW-1185">Reference proteome</keyword>
<sequence length="488" mass="55914">MGVNGPKPLPALGNILMLYLKPFPIVEMELLDKYGKTYGAFNGNIPVLTLSDPTFIKLILIKDFHNFTNRRKFNTKHEILDSNVLYSRDEKWKRMRSISSPVFSNIKLKKVYPLLMECVNDFLVVLRDYTQKGEEIDLKELSGNLSMDVIARCAFATKINSYRDNNNPFITSAKNIFHPTVFKIGASFLAPESLLKFLNITSIFDEKSNEFFFNISRELMNKRRINKEKHNDFLQLLVDTADGDKEADKNHKHSALKQDMTQNAKLSNETTNKNRKRLSLTDNEIISQSWLFLLAGYETASTAIAFCFYELALNPHIQDKVYDEIQAAIDPNGQMDYDILSTLPYLDAVISESLRLYPPFCRVEREVKSDYQLADTDITLKAGDLVHISIYAVHHNEEYFPNAQKFIPERFLAENRHTIQPYSYIPFAVGPRNCVGLKLALMEMKVTVANVVNMFKLGVTARTNIPPKYIPKTHLCVSEPLIVSIKSR</sequence>
<dbReference type="AlphaFoldDB" id="A0A7R9KI44"/>
<dbReference type="PRINTS" id="PR00463">
    <property type="entry name" value="EP450I"/>
</dbReference>
<keyword evidence="10 13" id="KW-0408">Iron</keyword>
<dbReference type="Proteomes" id="UP000759131">
    <property type="component" value="Unassembled WGS sequence"/>
</dbReference>
<feature type="binding site" description="axial binding residue" evidence="13">
    <location>
        <position position="434"/>
    </location>
    <ligand>
        <name>heme</name>
        <dbReference type="ChEBI" id="CHEBI:30413"/>
    </ligand>
    <ligandPart>
        <name>Fe</name>
        <dbReference type="ChEBI" id="CHEBI:18248"/>
    </ligandPart>
</feature>
<evidence type="ECO:0000256" key="11">
    <source>
        <dbReference type="ARBA" id="ARBA00023033"/>
    </source>
</evidence>
<evidence type="ECO:0000256" key="5">
    <source>
        <dbReference type="ARBA" id="ARBA00022617"/>
    </source>
</evidence>
<organism evidence="15">
    <name type="scientific">Medioppia subpectinata</name>
    <dbReference type="NCBI Taxonomy" id="1979941"/>
    <lineage>
        <taxon>Eukaryota</taxon>
        <taxon>Metazoa</taxon>
        <taxon>Ecdysozoa</taxon>
        <taxon>Arthropoda</taxon>
        <taxon>Chelicerata</taxon>
        <taxon>Arachnida</taxon>
        <taxon>Acari</taxon>
        <taxon>Acariformes</taxon>
        <taxon>Sarcoptiformes</taxon>
        <taxon>Oribatida</taxon>
        <taxon>Brachypylina</taxon>
        <taxon>Oppioidea</taxon>
        <taxon>Oppiidae</taxon>
        <taxon>Medioppia</taxon>
    </lineage>
</organism>
<dbReference type="CDD" id="cd11055">
    <property type="entry name" value="CYP3A-like"/>
    <property type="match status" value="1"/>
</dbReference>
<protein>
    <recommendedName>
        <fullName evidence="17">Cytochrome P450</fullName>
    </recommendedName>
</protein>
<keyword evidence="12" id="KW-0472">Membrane</keyword>
<accession>A0A7R9KI44</accession>
<dbReference type="GO" id="GO:0005789">
    <property type="term" value="C:endoplasmic reticulum membrane"/>
    <property type="evidence" value="ECO:0007669"/>
    <property type="project" value="UniProtKB-SubCell"/>
</dbReference>
<dbReference type="EMBL" id="CAJPIZ010001540">
    <property type="protein sequence ID" value="CAG2103658.1"/>
    <property type="molecule type" value="Genomic_DNA"/>
</dbReference>
<evidence type="ECO:0000256" key="8">
    <source>
        <dbReference type="ARBA" id="ARBA00022848"/>
    </source>
</evidence>
<name>A0A7R9KI44_9ACAR</name>
<dbReference type="GO" id="GO:0020037">
    <property type="term" value="F:heme binding"/>
    <property type="evidence" value="ECO:0007669"/>
    <property type="project" value="InterPro"/>
</dbReference>
<evidence type="ECO:0000256" key="6">
    <source>
        <dbReference type="ARBA" id="ARBA00022723"/>
    </source>
</evidence>
<keyword evidence="8" id="KW-0492">Microsome</keyword>
<reference evidence="15" key="1">
    <citation type="submission" date="2020-11" db="EMBL/GenBank/DDBJ databases">
        <authorList>
            <person name="Tran Van P."/>
        </authorList>
    </citation>
    <scope>NUCLEOTIDE SEQUENCE</scope>
</reference>
<comment type="subcellular location">
    <subcellularLocation>
        <location evidence="3">Endoplasmic reticulum membrane</location>
        <topology evidence="3">Peripheral membrane protein</topology>
    </subcellularLocation>
    <subcellularLocation>
        <location evidence="2">Microsome membrane</location>
        <topology evidence="2">Peripheral membrane protein</topology>
    </subcellularLocation>
</comment>
<dbReference type="InterPro" id="IPR050705">
    <property type="entry name" value="Cytochrome_P450_3A"/>
</dbReference>
<evidence type="ECO:0000256" key="7">
    <source>
        <dbReference type="ARBA" id="ARBA00022824"/>
    </source>
</evidence>
<dbReference type="GO" id="GO:0005506">
    <property type="term" value="F:iron ion binding"/>
    <property type="evidence" value="ECO:0007669"/>
    <property type="project" value="InterPro"/>
</dbReference>
<dbReference type="PANTHER" id="PTHR24302:SF15">
    <property type="entry name" value="FATTY-ACID PEROXYGENASE"/>
    <property type="match status" value="1"/>
</dbReference>
<dbReference type="InterPro" id="IPR001128">
    <property type="entry name" value="Cyt_P450"/>
</dbReference>
<evidence type="ECO:0000256" key="1">
    <source>
        <dbReference type="ARBA" id="ARBA00001971"/>
    </source>
</evidence>
<evidence type="ECO:0000256" key="12">
    <source>
        <dbReference type="ARBA" id="ARBA00023136"/>
    </source>
</evidence>
<evidence type="ECO:0000256" key="9">
    <source>
        <dbReference type="ARBA" id="ARBA00023002"/>
    </source>
</evidence>
<keyword evidence="5 13" id="KW-0349">Heme</keyword>
<dbReference type="OrthoDB" id="6498230at2759"/>
<evidence type="ECO:0000256" key="4">
    <source>
        <dbReference type="ARBA" id="ARBA00010617"/>
    </source>
</evidence>
<proteinExistence type="inferred from homology"/>
<keyword evidence="6 13" id="KW-0479">Metal-binding</keyword>
<evidence type="ECO:0000256" key="3">
    <source>
        <dbReference type="ARBA" id="ARBA00004406"/>
    </source>
</evidence>
<evidence type="ECO:0000313" key="16">
    <source>
        <dbReference type="Proteomes" id="UP000759131"/>
    </source>
</evidence>
<comment type="similarity">
    <text evidence="4">Belongs to the cytochrome P450 family.</text>
</comment>
<evidence type="ECO:0000256" key="2">
    <source>
        <dbReference type="ARBA" id="ARBA00004174"/>
    </source>
</evidence>
<evidence type="ECO:0000256" key="13">
    <source>
        <dbReference type="PIRSR" id="PIRSR602401-1"/>
    </source>
</evidence>
<dbReference type="PRINTS" id="PR00385">
    <property type="entry name" value="P450"/>
</dbReference>